<dbReference type="GO" id="GO:0016020">
    <property type="term" value="C:membrane"/>
    <property type="evidence" value="ECO:0007669"/>
    <property type="project" value="UniProtKB-SubCell"/>
</dbReference>
<dbReference type="Gene3D" id="1.10.357.140">
    <property type="entry name" value="UbiA prenyltransferase"/>
    <property type="match status" value="1"/>
</dbReference>
<dbReference type="Proteomes" id="UP000235786">
    <property type="component" value="Unassembled WGS sequence"/>
</dbReference>
<name>A0A2J6QSU6_HYAVF</name>
<comment type="subcellular location">
    <subcellularLocation>
        <location evidence="1">Membrane</location>
        <topology evidence="1">Multi-pass membrane protein</topology>
    </subcellularLocation>
</comment>
<dbReference type="OrthoDB" id="434972at2759"/>
<dbReference type="InterPro" id="IPR050475">
    <property type="entry name" value="Prenyltransferase_related"/>
</dbReference>
<gene>
    <name evidence="6" type="ORF">L207DRAFT_521022</name>
</gene>
<proteinExistence type="predicted"/>
<dbReference type="InterPro" id="IPR044878">
    <property type="entry name" value="UbiA_sf"/>
</dbReference>
<protein>
    <recommendedName>
        <fullName evidence="8">UbiA prenyltransferase</fullName>
    </recommendedName>
</protein>
<dbReference type="GO" id="GO:0016765">
    <property type="term" value="F:transferase activity, transferring alkyl or aryl (other than methyl) groups"/>
    <property type="evidence" value="ECO:0007669"/>
    <property type="project" value="InterPro"/>
</dbReference>
<keyword evidence="3 5" id="KW-1133">Transmembrane helix</keyword>
<dbReference type="Pfam" id="PF01040">
    <property type="entry name" value="UbiA"/>
    <property type="match status" value="1"/>
</dbReference>
<organism evidence="6 7">
    <name type="scientific">Hyaloscypha variabilis (strain UAMH 11265 / GT02V1 / F)</name>
    <name type="common">Meliniomyces variabilis</name>
    <dbReference type="NCBI Taxonomy" id="1149755"/>
    <lineage>
        <taxon>Eukaryota</taxon>
        <taxon>Fungi</taxon>
        <taxon>Dikarya</taxon>
        <taxon>Ascomycota</taxon>
        <taxon>Pezizomycotina</taxon>
        <taxon>Leotiomycetes</taxon>
        <taxon>Helotiales</taxon>
        <taxon>Hyaloscyphaceae</taxon>
        <taxon>Hyaloscypha</taxon>
        <taxon>Hyaloscypha variabilis</taxon>
    </lineage>
</organism>
<evidence type="ECO:0008006" key="8">
    <source>
        <dbReference type="Google" id="ProtNLM"/>
    </source>
</evidence>
<feature type="transmembrane region" description="Helical" evidence="5">
    <location>
        <begin position="156"/>
        <end position="175"/>
    </location>
</feature>
<dbReference type="PANTHER" id="PTHR42723:SF1">
    <property type="entry name" value="CHLOROPHYLL SYNTHASE, CHLOROPLASTIC"/>
    <property type="match status" value="1"/>
</dbReference>
<reference evidence="6 7" key="1">
    <citation type="submission" date="2016-04" db="EMBL/GenBank/DDBJ databases">
        <title>A degradative enzymes factory behind the ericoid mycorrhizal symbiosis.</title>
        <authorList>
            <consortium name="DOE Joint Genome Institute"/>
            <person name="Martino E."/>
            <person name="Morin E."/>
            <person name="Grelet G."/>
            <person name="Kuo A."/>
            <person name="Kohler A."/>
            <person name="Daghino S."/>
            <person name="Barry K."/>
            <person name="Choi C."/>
            <person name="Cichocki N."/>
            <person name="Clum A."/>
            <person name="Copeland A."/>
            <person name="Hainaut M."/>
            <person name="Haridas S."/>
            <person name="Labutti K."/>
            <person name="Lindquist E."/>
            <person name="Lipzen A."/>
            <person name="Khouja H.-R."/>
            <person name="Murat C."/>
            <person name="Ohm R."/>
            <person name="Olson A."/>
            <person name="Spatafora J."/>
            <person name="Veneault-Fourrey C."/>
            <person name="Henrissat B."/>
            <person name="Grigoriev I."/>
            <person name="Martin F."/>
            <person name="Perotto S."/>
        </authorList>
    </citation>
    <scope>NUCLEOTIDE SEQUENCE [LARGE SCALE GENOMIC DNA]</scope>
    <source>
        <strain evidence="6 7">F</strain>
    </source>
</reference>
<sequence length="315" mass="35264">MNLPDPKAAVAGVTDFLYHEYLVTEALLRSNAGTTLGGFLFAILPRLLLPPLPLQSALHLILKICILSVGFQYSLDIVNQRTGVTEDAVNKPYRPIPSGLLTIRGADTRWTTAWIIFPLLSYVLSGYNVMLWALVWQVEVGFCYVWPKPNNPVVRNLFTGIATFIIISLVNSVVVERHPDRNMALVLRAALAGWAGLVIQIQEFHDVEGDRIAGKRTLPLVLGEARVWLMRQVTSWVFFITHALFLLWGLVLAQSSTWPRSIWAAGGMQVVLGVAVGLRVAWADAVEIDRATYFYWLTLLFWLMIIYISLLSTAM</sequence>
<keyword evidence="2 5" id="KW-0812">Transmembrane</keyword>
<evidence type="ECO:0000256" key="4">
    <source>
        <dbReference type="ARBA" id="ARBA00023136"/>
    </source>
</evidence>
<evidence type="ECO:0000256" key="2">
    <source>
        <dbReference type="ARBA" id="ARBA00022692"/>
    </source>
</evidence>
<evidence type="ECO:0000256" key="1">
    <source>
        <dbReference type="ARBA" id="ARBA00004141"/>
    </source>
</evidence>
<feature type="transmembrane region" description="Helical" evidence="5">
    <location>
        <begin position="294"/>
        <end position="314"/>
    </location>
</feature>
<evidence type="ECO:0000256" key="3">
    <source>
        <dbReference type="ARBA" id="ARBA00022989"/>
    </source>
</evidence>
<feature type="transmembrane region" description="Helical" evidence="5">
    <location>
        <begin position="262"/>
        <end position="282"/>
    </location>
</feature>
<feature type="transmembrane region" description="Helical" evidence="5">
    <location>
        <begin position="233"/>
        <end position="253"/>
    </location>
</feature>
<accession>A0A2J6QSU6</accession>
<keyword evidence="7" id="KW-1185">Reference proteome</keyword>
<evidence type="ECO:0000256" key="5">
    <source>
        <dbReference type="SAM" id="Phobius"/>
    </source>
</evidence>
<evidence type="ECO:0000313" key="7">
    <source>
        <dbReference type="Proteomes" id="UP000235786"/>
    </source>
</evidence>
<dbReference type="PANTHER" id="PTHR42723">
    <property type="entry name" value="CHLOROPHYLL SYNTHASE"/>
    <property type="match status" value="1"/>
</dbReference>
<evidence type="ECO:0000313" key="6">
    <source>
        <dbReference type="EMBL" id="PMD29338.1"/>
    </source>
</evidence>
<dbReference type="EMBL" id="KZ613975">
    <property type="protein sequence ID" value="PMD29338.1"/>
    <property type="molecule type" value="Genomic_DNA"/>
</dbReference>
<dbReference type="AlphaFoldDB" id="A0A2J6QSU6"/>
<dbReference type="InterPro" id="IPR000537">
    <property type="entry name" value="UbiA_prenyltransferase"/>
</dbReference>
<feature type="transmembrane region" description="Helical" evidence="5">
    <location>
        <begin position="113"/>
        <end position="136"/>
    </location>
</feature>
<keyword evidence="4 5" id="KW-0472">Membrane</keyword>